<keyword evidence="2" id="KW-0472">Membrane</keyword>
<dbReference type="InterPro" id="IPR013862">
    <property type="entry name" value="Kei1"/>
</dbReference>
<gene>
    <name evidence="3" type="ORF">PV09_06745</name>
</gene>
<reference evidence="3 4" key="1">
    <citation type="submission" date="2015-01" db="EMBL/GenBank/DDBJ databases">
        <title>The Genome Sequence of Ochroconis gallopava CBS43764.</title>
        <authorList>
            <consortium name="The Broad Institute Genomics Platform"/>
            <person name="Cuomo C."/>
            <person name="de Hoog S."/>
            <person name="Gorbushina A."/>
            <person name="Stielow B."/>
            <person name="Teixiera M."/>
            <person name="Abouelleil A."/>
            <person name="Chapman S.B."/>
            <person name="Priest M."/>
            <person name="Young S.K."/>
            <person name="Wortman J."/>
            <person name="Nusbaum C."/>
            <person name="Birren B."/>
        </authorList>
    </citation>
    <scope>NUCLEOTIDE SEQUENCE [LARGE SCALE GENOMIC DNA]</scope>
    <source>
        <strain evidence="3 4">CBS 43764</strain>
    </source>
</reference>
<keyword evidence="4" id="KW-1185">Reference proteome</keyword>
<dbReference type="STRING" id="253628.A0A0D2A575"/>
<dbReference type="HOGENOM" id="CLU_047267_0_0_1"/>
<keyword evidence="2" id="KW-0812">Transmembrane</keyword>
<dbReference type="EMBL" id="KN847552">
    <property type="protein sequence ID" value="KIW01903.1"/>
    <property type="molecule type" value="Genomic_DNA"/>
</dbReference>
<name>A0A0D2A575_9PEZI</name>
<proteinExistence type="predicted"/>
<feature type="transmembrane region" description="Helical" evidence="2">
    <location>
        <begin position="88"/>
        <end position="116"/>
    </location>
</feature>
<feature type="compositionally biased region" description="Basic and acidic residues" evidence="1">
    <location>
        <begin position="294"/>
        <end position="303"/>
    </location>
</feature>
<feature type="region of interest" description="Disordered" evidence="1">
    <location>
        <begin position="294"/>
        <end position="324"/>
    </location>
</feature>
<dbReference type="VEuPathDB" id="FungiDB:PV09_06745"/>
<dbReference type="Pfam" id="PF08552">
    <property type="entry name" value="Kei1"/>
    <property type="match status" value="1"/>
</dbReference>
<dbReference type="Proteomes" id="UP000053259">
    <property type="component" value="Unassembled WGS sequence"/>
</dbReference>
<dbReference type="PANTHER" id="PTHR28077">
    <property type="entry name" value="INOSITOL PHOSPHORYLCERAMIDE SYNTHASE REGULATORY SUBUNIT KEI1"/>
    <property type="match status" value="1"/>
</dbReference>
<dbReference type="GO" id="GO:0000139">
    <property type="term" value="C:Golgi membrane"/>
    <property type="evidence" value="ECO:0007669"/>
    <property type="project" value="TreeGrafter"/>
</dbReference>
<evidence type="ECO:0000256" key="1">
    <source>
        <dbReference type="SAM" id="MobiDB-lite"/>
    </source>
</evidence>
<dbReference type="GO" id="GO:0070916">
    <property type="term" value="C:inositol phosphoceramide synthase complex"/>
    <property type="evidence" value="ECO:0007669"/>
    <property type="project" value="TreeGrafter"/>
</dbReference>
<evidence type="ECO:0000313" key="3">
    <source>
        <dbReference type="EMBL" id="KIW01903.1"/>
    </source>
</evidence>
<evidence type="ECO:0000256" key="2">
    <source>
        <dbReference type="SAM" id="Phobius"/>
    </source>
</evidence>
<feature type="transmembrane region" description="Helical" evidence="2">
    <location>
        <begin position="191"/>
        <end position="215"/>
    </location>
</feature>
<keyword evidence="2" id="KW-1133">Transmembrane helix</keyword>
<evidence type="ECO:0000313" key="4">
    <source>
        <dbReference type="Proteomes" id="UP000053259"/>
    </source>
</evidence>
<accession>A0A0D2A575</accession>
<dbReference type="InParanoid" id="A0A0D2A575"/>
<dbReference type="OrthoDB" id="3338076at2759"/>
<dbReference type="GO" id="GO:0006673">
    <property type="term" value="P:inositol phosphoceramide metabolic process"/>
    <property type="evidence" value="ECO:0007669"/>
    <property type="project" value="InterPro"/>
</dbReference>
<protein>
    <recommendedName>
        <fullName evidence="5">DUF1753-domain-containing protein</fullName>
    </recommendedName>
</protein>
<organism evidence="3 4">
    <name type="scientific">Verruconis gallopava</name>
    <dbReference type="NCBI Taxonomy" id="253628"/>
    <lineage>
        <taxon>Eukaryota</taxon>
        <taxon>Fungi</taxon>
        <taxon>Dikarya</taxon>
        <taxon>Ascomycota</taxon>
        <taxon>Pezizomycotina</taxon>
        <taxon>Dothideomycetes</taxon>
        <taxon>Pleosporomycetidae</taxon>
        <taxon>Venturiales</taxon>
        <taxon>Sympoventuriaceae</taxon>
        <taxon>Verruconis</taxon>
    </lineage>
</organism>
<dbReference type="RefSeq" id="XP_016211772.1">
    <property type="nucleotide sequence ID" value="XM_016360433.1"/>
</dbReference>
<dbReference type="GeneID" id="27314718"/>
<evidence type="ECO:0008006" key="5">
    <source>
        <dbReference type="Google" id="ProtNLM"/>
    </source>
</evidence>
<dbReference type="GO" id="GO:0070917">
    <property type="term" value="F:inositol phosphoceramide synthase regulator activity"/>
    <property type="evidence" value="ECO:0007669"/>
    <property type="project" value="InterPro"/>
</dbReference>
<dbReference type="PANTHER" id="PTHR28077:SF1">
    <property type="entry name" value="INOSITOL PHOSPHORYLCERAMIDE SYNTHASE REGULATORY SUBUNIT KEI1"/>
    <property type="match status" value="1"/>
</dbReference>
<sequence length="324" mass="35388">MALRLGRSALMVPRPTKFLVFMSLRTGVQLILLTHLINKVTGLYGILALLTGYPISAFQLSMYIYSLVVLAATVYLSPHIKTGSAWHCLAFAQMYAIDTVINAVYTGFFAVAWFMVVASHDNRTSTPGGKTLSDASGFTNPKHNVSHVDVIATPADGAKPAQDAVVGGYPADSPASGGPGLWAAFTGPGSMMSLAIIGGFWILRLYAVFVVMAYARQMLHHHIQVTSTHNYNLYDGSQSSDLAENPFEAHKEDGQGWQGKLGRVMVGLGRSYWLGRDAEDDIWLRTMGSKFNRKHVDVSPRERERRRRAGTGPPKPSPHLVKSP</sequence>
<feature type="transmembrane region" description="Helical" evidence="2">
    <location>
        <begin position="57"/>
        <end position="76"/>
    </location>
</feature>
<dbReference type="AlphaFoldDB" id="A0A0D2A575"/>